<dbReference type="EMBL" id="AP028127">
    <property type="protein sequence ID" value="BEH91883.1"/>
    <property type="molecule type" value="Genomic_DNA"/>
</dbReference>
<keyword evidence="1" id="KW-1133">Transmembrane helix</keyword>
<dbReference type="Proteomes" id="UP001432099">
    <property type="component" value="Chromosome"/>
</dbReference>
<reference evidence="2" key="1">
    <citation type="journal article" date="2024" name="Int. J. Syst. Evol. Microbiol.">
        <title>Turicibacter faecis sp. nov., isolated from faeces of heart failure mouse model.</title>
        <authorList>
            <person name="Imamura Y."/>
            <person name="Motooka D."/>
            <person name="Nakajima Y."/>
            <person name="Ito S."/>
            <person name="Kitakaze M."/>
            <person name="Iida T."/>
            <person name="Nakamura S."/>
        </authorList>
    </citation>
    <scope>NUCLEOTIDE SEQUENCE</scope>
    <source>
        <strain evidence="2">TC023</strain>
    </source>
</reference>
<protein>
    <recommendedName>
        <fullName evidence="4">CAAX protease self-immunity</fullName>
    </recommendedName>
</protein>
<sequence length="100" mass="11734">MGQYNEPVEVVDAEIISDGSDHSQKDYWRDQLKEELRAELREDYRHQFRKSALTTLGKSYNLGMMIAVVVSFNSNHSILWAIIHGLLGWFYVIYKIMFGY</sequence>
<dbReference type="RefSeq" id="WP_338617618.1">
    <property type="nucleotide sequence ID" value="NZ_AP028127.1"/>
</dbReference>
<feature type="transmembrane region" description="Helical" evidence="1">
    <location>
        <begin position="51"/>
        <end position="72"/>
    </location>
</feature>
<gene>
    <name evidence="2" type="ORF">T23_19850</name>
</gene>
<evidence type="ECO:0000256" key="1">
    <source>
        <dbReference type="SAM" id="Phobius"/>
    </source>
</evidence>
<evidence type="ECO:0000313" key="3">
    <source>
        <dbReference type="Proteomes" id="UP001432099"/>
    </source>
</evidence>
<evidence type="ECO:0000313" key="2">
    <source>
        <dbReference type="EMBL" id="BEH91883.1"/>
    </source>
</evidence>
<organism evidence="2 3">
    <name type="scientific">Turicibacter faecis</name>
    <dbReference type="NCBI Taxonomy" id="2963365"/>
    <lineage>
        <taxon>Bacteria</taxon>
        <taxon>Bacillati</taxon>
        <taxon>Bacillota</taxon>
        <taxon>Erysipelotrichia</taxon>
        <taxon>Erysipelotrichales</taxon>
        <taxon>Turicibacteraceae</taxon>
        <taxon>Turicibacter</taxon>
    </lineage>
</organism>
<proteinExistence type="predicted"/>
<keyword evidence="1" id="KW-0812">Transmembrane</keyword>
<accession>A0ABM8IPC2</accession>
<keyword evidence="1" id="KW-0472">Membrane</keyword>
<keyword evidence="3" id="KW-1185">Reference proteome</keyword>
<feature type="transmembrane region" description="Helical" evidence="1">
    <location>
        <begin position="78"/>
        <end position="98"/>
    </location>
</feature>
<evidence type="ECO:0008006" key="4">
    <source>
        <dbReference type="Google" id="ProtNLM"/>
    </source>
</evidence>
<name>A0ABM8IPC2_9FIRM</name>